<reference evidence="6 7" key="1">
    <citation type="submission" date="2024-03" db="EMBL/GenBank/DDBJ databases">
        <title>Adaptation during the transition from Ophiocordyceps entomopathogen to insect associate is accompanied by gene loss and intensified selection.</title>
        <authorList>
            <person name="Ward C.M."/>
            <person name="Onetto C.A."/>
            <person name="Borneman A.R."/>
        </authorList>
    </citation>
    <scope>NUCLEOTIDE SEQUENCE [LARGE SCALE GENOMIC DNA]</scope>
    <source>
        <strain evidence="6">AWRI1</strain>
        <tissue evidence="6">Single Adult Female</tissue>
    </source>
</reference>
<evidence type="ECO:0000259" key="5">
    <source>
        <dbReference type="PROSITE" id="PS50106"/>
    </source>
</evidence>
<dbReference type="PANTHER" id="PTHR24214">
    <property type="entry name" value="PDZ AND LIM DOMAIN PROTEIN ZASP"/>
    <property type="match status" value="1"/>
</dbReference>
<keyword evidence="3" id="KW-0862">Zinc</keyword>
<dbReference type="Gene3D" id="2.30.42.10">
    <property type="match status" value="1"/>
</dbReference>
<dbReference type="Pfam" id="PF15936">
    <property type="entry name" value="DUF4749"/>
    <property type="match status" value="1"/>
</dbReference>
<dbReference type="GO" id="GO:0061061">
    <property type="term" value="P:muscle structure development"/>
    <property type="evidence" value="ECO:0007669"/>
    <property type="project" value="TreeGrafter"/>
</dbReference>
<keyword evidence="7" id="KW-1185">Reference proteome</keyword>
<dbReference type="SMART" id="SM00735">
    <property type="entry name" value="ZM"/>
    <property type="match status" value="1"/>
</dbReference>
<dbReference type="InterPro" id="IPR050604">
    <property type="entry name" value="PDZ-LIM_domain"/>
</dbReference>
<dbReference type="GO" id="GO:0001725">
    <property type="term" value="C:stress fiber"/>
    <property type="evidence" value="ECO:0007669"/>
    <property type="project" value="TreeGrafter"/>
</dbReference>
<keyword evidence="3" id="KW-0479">Metal-binding</keyword>
<dbReference type="GO" id="GO:0031941">
    <property type="term" value="C:filamentous actin"/>
    <property type="evidence" value="ECO:0007669"/>
    <property type="project" value="TreeGrafter"/>
</dbReference>
<dbReference type="InterPro" id="IPR001478">
    <property type="entry name" value="PDZ"/>
</dbReference>
<dbReference type="SMART" id="SM00228">
    <property type="entry name" value="PDZ"/>
    <property type="match status" value="1"/>
</dbReference>
<dbReference type="SUPFAM" id="SSF50156">
    <property type="entry name" value="PDZ domain-like"/>
    <property type="match status" value="1"/>
</dbReference>
<comment type="subcellular location">
    <subcellularLocation>
        <location evidence="1">Cytoplasm</location>
    </subcellularLocation>
</comment>
<evidence type="ECO:0000256" key="4">
    <source>
        <dbReference type="SAM" id="MobiDB-lite"/>
    </source>
</evidence>
<dbReference type="Proteomes" id="UP001367676">
    <property type="component" value="Unassembled WGS sequence"/>
</dbReference>
<feature type="compositionally biased region" description="Polar residues" evidence="4">
    <location>
        <begin position="137"/>
        <end position="147"/>
    </location>
</feature>
<evidence type="ECO:0000313" key="7">
    <source>
        <dbReference type="Proteomes" id="UP001367676"/>
    </source>
</evidence>
<dbReference type="Pfam" id="PF00595">
    <property type="entry name" value="PDZ"/>
    <property type="match status" value="1"/>
</dbReference>
<dbReference type="PROSITE" id="PS50106">
    <property type="entry name" value="PDZ"/>
    <property type="match status" value="1"/>
</dbReference>
<dbReference type="FunFam" id="2.30.42.10:FF:000055">
    <property type="entry name" value="PDZ and LIM domain protein 3"/>
    <property type="match status" value="1"/>
</dbReference>
<evidence type="ECO:0000256" key="3">
    <source>
        <dbReference type="ARBA" id="ARBA00023038"/>
    </source>
</evidence>
<gene>
    <name evidence="6" type="ORF">V9T40_006586</name>
</gene>
<dbReference type="InterPro" id="IPR006643">
    <property type="entry name" value="Zasp-like_motif"/>
</dbReference>
<feature type="domain" description="PDZ" evidence="5">
    <location>
        <begin position="6"/>
        <end position="89"/>
    </location>
</feature>
<keyword evidence="3" id="KW-0440">LIM domain</keyword>
<sequence length="315" mass="33594">MAQLLTFRLARTDSTQSWGFRLQGGKDFGTPLLIQKVNCESLAEKAGLRVGDALIRVNNVEVAEQRHKDAQDVIIGAGNAFDVTVQRGGLVTWKPSVSPVGSIPSPNPHIAGSPVPVTKTSLAATYKPGSRPPHGFNSASKPFSPQLNGGGGGGGGHEAENGPVKAIVNKQYNSPVGIYSDESIAETLSAQAEVLAGGVLGVNFKKNEKNYNSEGSEVFKMLREAESERKWPEPAVRGSKTETDYRFDGDLAHGRTRGPNRTTRMKLALALSASAATVSAIWPFVQNNSFDISSRRSLFIEPPAVAERRAAVAES</sequence>
<dbReference type="PANTHER" id="PTHR24214:SF38">
    <property type="entry name" value="PDZ AND LIM DOMAIN PROTEIN ZASP-RELATED"/>
    <property type="match status" value="1"/>
</dbReference>
<name>A0AAN9TKD1_9HEMI</name>
<dbReference type="InterPro" id="IPR036034">
    <property type="entry name" value="PDZ_sf"/>
</dbReference>
<proteinExistence type="predicted"/>
<dbReference type="InterPro" id="IPR031847">
    <property type="entry name" value="PDLI1-4/Zasp-like_mid"/>
</dbReference>
<dbReference type="GO" id="GO:0003779">
    <property type="term" value="F:actin binding"/>
    <property type="evidence" value="ECO:0007669"/>
    <property type="project" value="TreeGrafter"/>
</dbReference>
<feature type="region of interest" description="Disordered" evidence="4">
    <location>
        <begin position="124"/>
        <end position="161"/>
    </location>
</feature>
<dbReference type="GO" id="GO:0030018">
    <property type="term" value="C:Z disc"/>
    <property type="evidence" value="ECO:0007669"/>
    <property type="project" value="TreeGrafter"/>
</dbReference>
<organism evidence="6 7">
    <name type="scientific">Parthenolecanium corni</name>
    <dbReference type="NCBI Taxonomy" id="536013"/>
    <lineage>
        <taxon>Eukaryota</taxon>
        <taxon>Metazoa</taxon>
        <taxon>Ecdysozoa</taxon>
        <taxon>Arthropoda</taxon>
        <taxon>Hexapoda</taxon>
        <taxon>Insecta</taxon>
        <taxon>Pterygota</taxon>
        <taxon>Neoptera</taxon>
        <taxon>Paraneoptera</taxon>
        <taxon>Hemiptera</taxon>
        <taxon>Sternorrhyncha</taxon>
        <taxon>Coccoidea</taxon>
        <taxon>Coccidae</taxon>
        <taxon>Parthenolecanium</taxon>
    </lineage>
</organism>
<protein>
    <recommendedName>
        <fullName evidence="5">PDZ domain-containing protein</fullName>
    </recommendedName>
</protein>
<evidence type="ECO:0000256" key="2">
    <source>
        <dbReference type="ARBA" id="ARBA00022490"/>
    </source>
</evidence>
<dbReference type="GO" id="GO:0030036">
    <property type="term" value="P:actin cytoskeleton organization"/>
    <property type="evidence" value="ECO:0007669"/>
    <property type="project" value="TreeGrafter"/>
</dbReference>
<evidence type="ECO:0000256" key="1">
    <source>
        <dbReference type="ARBA" id="ARBA00004496"/>
    </source>
</evidence>
<dbReference type="GO" id="GO:0051371">
    <property type="term" value="F:muscle alpha-actinin binding"/>
    <property type="evidence" value="ECO:0007669"/>
    <property type="project" value="TreeGrafter"/>
</dbReference>
<dbReference type="GO" id="GO:0005912">
    <property type="term" value="C:adherens junction"/>
    <property type="evidence" value="ECO:0007669"/>
    <property type="project" value="TreeGrafter"/>
</dbReference>
<dbReference type="EMBL" id="JBBCAQ010000014">
    <property type="protein sequence ID" value="KAK7598351.1"/>
    <property type="molecule type" value="Genomic_DNA"/>
</dbReference>
<dbReference type="AlphaFoldDB" id="A0AAN9TKD1"/>
<evidence type="ECO:0000313" key="6">
    <source>
        <dbReference type="EMBL" id="KAK7598351.1"/>
    </source>
</evidence>
<keyword evidence="2" id="KW-0963">Cytoplasm</keyword>
<accession>A0AAN9TKD1</accession>
<comment type="caution">
    <text evidence="6">The sequence shown here is derived from an EMBL/GenBank/DDBJ whole genome shotgun (WGS) entry which is preliminary data.</text>
</comment>
<dbReference type="CDD" id="cd23068">
    <property type="entry name" value="PDZ_ZASP52-like"/>
    <property type="match status" value="1"/>
</dbReference>